<dbReference type="Pfam" id="PF00447">
    <property type="entry name" value="HSF_DNA-bind"/>
    <property type="match status" value="1"/>
</dbReference>
<keyword evidence="8" id="KW-0539">Nucleus</keyword>
<evidence type="ECO:0000256" key="5">
    <source>
        <dbReference type="ARBA" id="ARBA00023016"/>
    </source>
</evidence>
<keyword evidence="4" id="KW-0805">Transcription regulation</keyword>
<feature type="compositionally biased region" description="Polar residues" evidence="10">
    <location>
        <begin position="122"/>
        <end position="152"/>
    </location>
</feature>
<evidence type="ECO:0000256" key="4">
    <source>
        <dbReference type="ARBA" id="ARBA00023015"/>
    </source>
</evidence>
<reference evidence="12" key="1">
    <citation type="submission" date="2017-07" db="EMBL/GenBank/DDBJ databases">
        <title>Taro Niue Genome Assembly and Annotation.</title>
        <authorList>
            <person name="Atibalentja N."/>
            <person name="Keating K."/>
            <person name="Fields C.J."/>
        </authorList>
    </citation>
    <scope>NUCLEOTIDE SEQUENCE</scope>
    <source>
        <strain evidence="12">Niue_2</strain>
        <tissue evidence="12">Leaf</tissue>
    </source>
</reference>
<evidence type="ECO:0000259" key="11">
    <source>
        <dbReference type="SMART" id="SM00415"/>
    </source>
</evidence>
<dbReference type="InterPro" id="IPR036388">
    <property type="entry name" value="WH-like_DNA-bd_sf"/>
</dbReference>
<keyword evidence="7" id="KW-0804">Transcription</keyword>
<feature type="compositionally biased region" description="Low complexity" evidence="10">
    <location>
        <begin position="18"/>
        <end position="35"/>
    </location>
</feature>
<dbReference type="GO" id="GO:0006357">
    <property type="term" value="P:regulation of transcription by RNA polymerase II"/>
    <property type="evidence" value="ECO:0007669"/>
    <property type="project" value="TreeGrafter"/>
</dbReference>
<dbReference type="SUPFAM" id="SSF46785">
    <property type="entry name" value="Winged helix' DNA-binding domain"/>
    <property type="match status" value="2"/>
</dbReference>
<keyword evidence="6" id="KW-0238">DNA-binding</keyword>
<feature type="region of interest" description="Disordered" evidence="10">
    <location>
        <begin position="1"/>
        <end position="191"/>
    </location>
</feature>
<organism evidence="12 13">
    <name type="scientific">Colocasia esculenta</name>
    <name type="common">Wild taro</name>
    <name type="synonym">Arum esculentum</name>
    <dbReference type="NCBI Taxonomy" id="4460"/>
    <lineage>
        <taxon>Eukaryota</taxon>
        <taxon>Viridiplantae</taxon>
        <taxon>Streptophyta</taxon>
        <taxon>Embryophyta</taxon>
        <taxon>Tracheophyta</taxon>
        <taxon>Spermatophyta</taxon>
        <taxon>Magnoliopsida</taxon>
        <taxon>Liliopsida</taxon>
        <taxon>Araceae</taxon>
        <taxon>Aroideae</taxon>
        <taxon>Colocasieae</taxon>
        <taxon>Colocasia</taxon>
    </lineage>
</organism>
<comment type="subunit">
    <text evidence="2">Homotrimer.</text>
</comment>
<dbReference type="Gene3D" id="1.10.10.10">
    <property type="entry name" value="Winged helix-like DNA-binding domain superfamily/Winged helix DNA-binding domain"/>
    <property type="match status" value="1"/>
</dbReference>
<evidence type="ECO:0000256" key="2">
    <source>
        <dbReference type="ARBA" id="ARBA00011233"/>
    </source>
</evidence>
<dbReference type="FunFam" id="1.10.10.10:FF:000037">
    <property type="entry name" value="Heat stress transcription factor B-4"/>
    <property type="match status" value="1"/>
</dbReference>
<dbReference type="GO" id="GO:0034605">
    <property type="term" value="P:cellular response to heat"/>
    <property type="evidence" value="ECO:0007669"/>
    <property type="project" value="TreeGrafter"/>
</dbReference>
<dbReference type="PANTHER" id="PTHR10015">
    <property type="entry name" value="HEAT SHOCK TRANSCRIPTION FACTOR"/>
    <property type="match status" value="1"/>
</dbReference>
<evidence type="ECO:0000256" key="9">
    <source>
        <dbReference type="RuleBase" id="RU004020"/>
    </source>
</evidence>
<feature type="domain" description="HSF-type DNA-binding" evidence="11">
    <location>
        <begin position="204"/>
        <end position="337"/>
    </location>
</feature>
<evidence type="ECO:0000313" key="12">
    <source>
        <dbReference type="EMBL" id="MQM08737.1"/>
    </source>
</evidence>
<comment type="similarity">
    <text evidence="9">Belongs to the HSF family.</text>
</comment>
<dbReference type="AlphaFoldDB" id="A0A843WLV1"/>
<dbReference type="InterPro" id="IPR036390">
    <property type="entry name" value="WH_DNA-bd_sf"/>
</dbReference>
<feature type="compositionally biased region" description="Pro residues" evidence="10">
    <location>
        <begin position="8"/>
        <end position="17"/>
    </location>
</feature>
<dbReference type="GO" id="GO:0005634">
    <property type="term" value="C:nucleus"/>
    <property type="evidence" value="ECO:0007669"/>
    <property type="project" value="UniProtKB-SubCell"/>
</dbReference>
<sequence>MDSRNDHPPPLLPPPSQSPTLFTSSSASSSSSSSLPSPPPELSFTQSSSFSLAAGVEPPPKLIPTSSELLQSPLFSSSPSSSSPPSLLGFRRSAVFEASSPSPAEPKIASLRDLSCPGELKTGSSLPTKPGIVTSSSASSMTGKGQPASQACSLHGLETHPSASFSHSSSQLPPGPGANSTADDTGAAEDGAVPRPLEALQAVPIPPFLSKTYDLVDDASLDAVVSWGPSGESFVVWDPVEFSRTVLPRHFKHNNFSSFVRQLNTYVGIVGLTPDTALVVCISDKYAGGNAWLVLAESSPCVVIWYGFHKIDTDRWEFANEDFLRGHKHLLRNIHRRRSSHIQPIGSYFGSSMELGGSEVEGKVEKVRKDKNLLMQEVVKLQKEHLTVIRQLETMRQRMQLAEQREKRMVSFLARALQNPAFLNHLRQEKERREIASSRIKRKYLKQPKSSESELGSLCEGQLVKYRQTVNGVSSSAKQVTEVNVPYQLPDHLFQEVGDKLALDVNGHVFSQASAETRERIPACVDASDSLFKGEGIVISPMDTSSAAAEWFVSFPEDVPGEKIFLNAMEDTPEEKIFLNAISKENEDSTLPEEKWDMNFMDGANLLNPGNDVWDQLFDEDTQGGVEAGSGMSWYMGGGGGDLEIDKLVGVESSFQGHEDQVGYPKEEPLKNIDPYDFI</sequence>
<evidence type="ECO:0000313" key="13">
    <source>
        <dbReference type="Proteomes" id="UP000652761"/>
    </source>
</evidence>
<dbReference type="InterPro" id="IPR000232">
    <property type="entry name" value="HSF_DNA-bd"/>
</dbReference>
<feature type="compositionally biased region" description="Low complexity" evidence="10">
    <location>
        <begin position="66"/>
        <end position="88"/>
    </location>
</feature>
<dbReference type="GO" id="GO:0000978">
    <property type="term" value="F:RNA polymerase II cis-regulatory region sequence-specific DNA binding"/>
    <property type="evidence" value="ECO:0007669"/>
    <property type="project" value="TreeGrafter"/>
</dbReference>
<evidence type="ECO:0000256" key="7">
    <source>
        <dbReference type="ARBA" id="ARBA00023163"/>
    </source>
</evidence>
<comment type="subcellular location">
    <subcellularLocation>
        <location evidence="1">Nucleus</location>
    </subcellularLocation>
</comment>
<name>A0A843WLV1_COLES</name>
<dbReference type="GO" id="GO:0003700">
    <property type="term" value="F:DNA-binding transcription factor activity"/>
    <property type="evidence" value="ECO:0007669"/>
    <property type="project" value="InterPro"/>
</dbReference>
<protein>
    <recommendedName>
        <fullName evidence="11">HSF-type DNA-binding domain-containing protein</fullName>
    </recommendedName>
</protein>
<evidence type="ECO:0000256" key="1">
    <source>
        <dbReference type="ARBA" id="ARBA00004123"/>
    </source>
</evidence>
<dbReference type="PANTHER" id="PTHR10015:SF337">
    <property type="entry name" value="HEAT STRESS TRANSCRIPTION FACTOR A-3"/>
    <property type="match status" value="1"/>
</dbReference>
<feature type="compositionally biased region" description="Low complexity" evidence="10">
    <location>
        <begin position="181"/>
        <end position="191"/>
    </location>
</feature>
<accession>A0A843WLV1</accession>
<evidence type="ECO:0000256" key="8">
    <source>
        <dbReference type="ARBA" id="ARBA00023242"/>
    </source>
</evidence>
<keyword evidence="3" id="KW-0597">Phosphoprotein</keyword>
<gene>
    <name evidence="12" type="ORF">Taro_041601</name>
</gene>
<evidence type="ECO:0000256" key="6">
    <source>
        <dbReference type="ARBA" id="ARBA00023125"/>
    </source>
</evidence>
<comment type="caution">
    <text evidence="12">The sequence shown here is derived from an EMBL/GenBank/DDBJ whole genome shotgun (WGS) entry which is preliminary data.</text>
</comment>
<dbReference type="OrthoDB" id="60033at2759"/>
<evidence type="ECO:0000256" key="10">
    <source>
        <dbReference type="SAM" id="MobiDB-lite"/>
    </source>
</evidence>
<keyword evidence="5" id="KW-0346">Stress response</keyword>
<keyword evidence="13" id="KW-1185">Reference proteome</keyword>
<dbReference type="PRINTS" id="PR00056">
    <property type="entry name" value="HSFDOMAIN"/>
</dbReference>
<dbReference type="EMBL" id="NMUH01004196">
    <property type="protein sequence ID" value="MQM08737.1"/>
    <property type="molecule type" value="Genomic_DNA"/>
</dbReference>
<dbReference type="Proteomes" id="UP000652761">
    <property type="component" value="Unassembled WGS sequence"/>
</dbReference>
<proteinExistence type="inferred from homology"/>
<dbReference type="SMART" id="SM00415">
    <property type="entry name" value="HSF"/>
    <property type="match status" value="1"/>
</dbReference>
<evidence type="ECO:0000256" key="3">
    <source>
        <dbReference type="ARBA" id="ARBA00022553"/>
    </source>
</evidence>